<protein>
    <submittedName>
        <fullName evidence="2">NS1-like protein</fullName>
    </submittedName>
</protein>
<dbReference type="AlphaFoldDB" id="A0A443Q9D7"/>
<dbReference type="InterPro" id="IPR001257">
    <property type="entry name" value="Parvovirus_NS1_helicase"/>
</dbReference>
<dbReference type="Proteomes" id="UP000285301">
    <property type="component" value="Unassembled WGS sequence"/>
</dbReference>
<reference evidence="2 3" key="1">
    <citation type="journal article" date="2018" name="Gigascience">
        <title>Genomes of trombidid mites reveal novel predicted allergens and laterally-transferred genes associated with secondary metabolism.</title>
        <authorList>
            <person name="Dong X."/>
            <person name="Chaisiri K."/>
            <person name="Xia D."/>
            <person name="Armstrong S.D."/>
            <person name="Fang Y."/>
            <person name="Donnelly M.J."/>
            <person name="Kadowaki T."/>
            <person name="McGarry J.W."/>
            <person name="Darby A.C."/>
            <person name="Makepeace B.L."/>
        </authorList>
    </citation>
    <scope>NUCLEOTIDE SEQUENCE [LARGE SCALE GENOMIC DNA]</scope>
    <source>
        <strain evidence="2">UoL-WK</strain>
    </source>
</reference>
<evidence type="ECO:0000313" key="2">
    <source>
        <dbReference type="EMBL" id="RWR99609.1"/>
    </source>
</evidence>
<organism evidence="2 3">
    <name type="scientific">Dinothrombium tinctorium</name>
    <dbReference type="NCBI Taxonomy" id="1965070"/>
    <lineage>
        <taxon>Eukaryota</taxon>
        <taxon>Metazoa</taxon>
        <taxon>Ecdysozoa</taxon>
        <taxon>Arthropoda</taxon>
        <taxon>Chelicerata</taxon>
        <taxon>Arachnida</taxon>
        <taxon>Acari</taxon>
        <taxon>Acariformes</taxon>
        <taxon>Trombidiformes</taxon>
        <taxon>Prostigmata</taxon>
        <taxon>Anystina</taxon>
        <taxon>Parasitengona</taxon>
        <taxon>Trombidioidea</taxon>
        <taxon>Trombidiidae</taxon>
        <taxon>Dinothrombium</taxon>
    </lineage>
</organism>
<sequence>MSSDEEKSEDVNLFKPYYMCLFSVPENTSMNDSFKGARQSGKNFILVYHDPSITPEIPSEYFKQHYHLLLGCEKSKFYNDSTWNKLKDEIKFRGGWFKSAKVFSIGSTCAYFQMPGKTIIDCLQGMLAKLYKSVTKEQIETQIMKKLKKNDVSKETNDDINLIRNWIFEYNAWTETELIGKLHYEPAFLTIYKKFSFSKNFEKAKVLASQKVINMRFEELIEMWEETKIQNNFLSESESTDVMLQWCSLQEINPNEFANTIISFINKSLCKINTLWFHGQSNAGKSYIVRSIANLCQLYHQIPPGSNRFMWQDAVNKRLIIMTEPVLDEVAIEGCKEVFEGTGCYVPVKMKSDQFLAPTPVIITSNTYLWAYNPR</sequence>
<name>A0A443Q9D7_9ACAR</name>
<dbReference type="SUPFAM" id="SSF52540">
    <property type="entry name" value="P-loop containing nucleoside triphosphate hydrolases"/>
    <property type="match status" value="1"/>
</dbReference>
<dbReference type="InterPro" id="IPR027417">
    <property type="entry name" value="P-loop_NTPase"/>
</dbReference>
<evidence type="ECO:0000259" key="1">
    <source>
        <dbReference type="Pfam" id="PF01057"/>
    </source>
</evidence>
<feature type="domain" description="Parvovirus non-structural protein 1 helicase" evidence="1">
    <location>
        <begin position="238"/>
        <end position="367"/>
    </location>
</feature>
<dbReference type="EMBL" id="NCKU01014345">
    <property type="protein sequence ID" value="RWR99609.1"/>
    <property type="molecule type" value="Genomic_DNA"/>
</dbReference>
<accession>A0A443Q9D7</accession>
<comment type="caution">
    <text evidence="2">The sequence shown here is derived from an EMBL/GenBank/DDBJ whole genome shotgun (WGS) entry which is preliminary data.</text>
</comment>
<dbReference type="Gene3D" id="3.40.50.300">
    <property type="entry name" value="P-loop containing nucleotide triphosphate hydrolases"/>
    <property type="match status" value="1"/>
</dbReference>
<proteinExistence type="predicted"/>
<keyword evidence="3" id="KW-1185">Reference proteome</keyword>
<gene>
    <name evidence="2" type="ORF">B4U79_17001</name>
</gene>
<dbReference type="OrthoDB" id="8008816at2759"/>
<dbReference type="Pfam" id="PF01057">
    <property type="entry name" value="Parvo_NS1"/>
    <property type="match status" value="1"/>
</dbReference>
<dbReference type="GO" id="GO:0019079">
    <property type="term" value="P:viral genome replication"/>
    <property type="evidence" value="ECO:0007669"/>
    <property type="project" value="InterPro"/>
</dbReference>
<evidence type="ECO:0000313" key="3">
    <source>
        <dbReference type="Proteomes" id="UP000285301"/>
    </source>
</evidence>